<evidence type="ECO:0000256" key="3">
    <source>
        <dbReference type="ARBA" id="ARBA00023002"/>
    </source>
</evidence>
<dbReference type="SUPFAM" id="SSF48484">
    <property type="entry name" value="Lipoxigenase"/>
    <property type="match status" value="1"/>
</dbReference>
<dbReference type="SMART" id="SM00308">
    <property type="entry name" value="LH2"/>
    <property type="match status" value="1"/>
</dbReference>
<feature type="domain" description="PLAT" evidence="7">
    <location>
        <begin position="2"/>
        <end position="109"/>
    </location>
</feature>
<evidence type="ECO:0000256" key="5">
    <source>
        <dbReference type="PROSITE-ProRule" id="PRU00152"/>
    </source>
</evidence>
<dbReference type="SUPFAM" id="SSF49723">
    <property type="entry name" value="Lipase/lipooxygenase domain (PLAT/LH2 domain)"/>
    <property type="match status" value="1"/>
</dbReference>
<keyword evidence="6" id="KW-1133">Transmembrane helix</keyword>
<evidence type="ECO:0000256" key="2">
    <source>
        <dbReference type="ARBA" id="ARBA00022964"/>
    </source>
</evidence>
<dbReference type="GeneTree" id="ENSGT00940000161510"/>
<dbReference type="InterPro" id="IPR001024">
    <property type="entry name" value="PLAT/LH2_dom"/>
</dbReference>
<keyword evidence="4" id="KW-0443">Lipid metabolism</keyword>
<proteinExistence type="predicted"/>
<reference evidence="9" key="2">
    <citation type="submission" date="2025-09" db="UniProtKB">
        <authorList>
            <consortium name="Ensembl"/>
        </authorList>
    </citation>
    <scope>IDENTIFICATION</scope>
</reference>
<keyword evidence="6" id="KW-0472">Membrane</keyword>
<comment type="caution">
    <text evidence="5">Lacks conserved residue(s) required for the propagation of feature annotation.</text>
</comment>
<dbReference type="InterPro" id="IPR036226">
    <property type="entry name" value="LipOase_C_sf"/>
</dbReference>
<dbReference type="GO" id="GO:0016702">
    <property type="term" value="F:oxidoreductase activity, acting on single donors with incorporation of molecular oxygen, incorporation of two atoms of oxygen"/>
    <property type="evidence" value="ECO:0007669"/>
    <property type="project" value="InterPro"/>
</dbReference>
<protein>
    <recommendedName>
        <fullName evidence="11">PLAT domain-containing protein</fullName>
    </recommendedName>
</protein>
<organism evidence="9 10">
    <name type="scientific">Sander lucioperca</name>
    <name type="common">Pike-perch</name>
    <name type="synonym">Perca lucioperca</name>
    <dbReference type="NCBI Taxonomy" id="283035"/>
    <lineage>
        <taxon>Eukaryota</taxon>
        <taxon>Metazoa</taxon>
        <taxon>Chordata</taxon>
        <taxon>Craniata</taxon>
        <taxon>Vertebrata</taxon>
        <taxon>Euteleostomi</taxon>
        <taxon>Actinopterygii</taxon>
        <taxon>Neopterygii</taxon>
        <taxon>Teleostei</taxon>
        <taxon>Neoteleostei</taxon>
        <taxon>Acanthomorphata</taxon>
        <taxon>Eupercaria</taxon>
        <taxon>Perciformes</taxon>
        <taxon>Percoidei</taxon>
        <taxon>Percidae</taxon>
        <taxon>Luciopercinae</taxon>
        <taxon>Sander</taxon>
    </lineage>
</organism>
<evidence type="ECO:0000256" key="1">
    <source>
        <dbReference type="ARBA" id="ARBA00022723"/>
    </source>
</evidence>
<dbReference type="InterPro" id="IPR036392">
    <property type="entry name" value="PLAT/LH2_dom_sf"/>
</dbReference>
<dbReference type="GO" id="GO:0046872">
    <property type="term" value="F:metal ion binding"/>
    <property type="evidence" value="ECO:0007669"/>
    <property type="project" value="UniProtKB-KW"/>
</dbReference>
<keyword evidence="1" id="KW-0479">Metal-binding</keyword>
<evidence type="ECO:0000259" key="7">
    <source>
        <dbReference type="PROSITE" id="PS50095"/>
    </source>
</evidence>
<evidence type="ECO:0000313" key="10">
    <source>
        <dbReference type="Proteomes" id="UP000694568"/>
    </source>
</evidence>
<dbReference type="PANTHER" id="PTHR11771">
    <property type="entry name" value="LIPOXYGENASE"/>
    <property type="match status" value="1"/>
</dbReference>
<dbReference type="InterPro" id="IPR000907">
    <property type="entry name" value="LipOase"/>
</dbReference>
<dbReference type="Gene3D" id="1.20.245.10">
    <property type="entry name" value="Lipoxygenase-1, Domain 5"/>
    <property type="match status" value="1"/>
</dbReference>
<name>A0A8D0D8M0_SANLU</name>
<dbReference type="PROSITE" id="PS50095">
    <property type="entry name" value="PLAT"/>
    <property type="match status" value="1"/>
</dbReference>
<reference evidence="9" key="1">
    <citation type="submission" date="2025-08" db="UniProtKB">
        <authorList>
            <consortium name="Ensembl"/>
        </authorList>
    </citation>
    <scope>IDENTIFICATION</scope>
</reference>
<evidence type="ECO:0008006" key="11">
    <source>
        <dbReference type="Google" id="ProtNLM"/>
    </source>
</evidence>
<evidence type="ECO:0000256" key="4">
    <source>
        <dbReference type="ARBA" id="ARBA00023098"/>
    </source>
</evidence>
<dbReference type="Gene3D" id="2.60.60.20">
    <property type="entry name" value="PLAT/LH2 domain"/>
    <property type="match status" value="1"/>
</dbReference>
<dbReference type="Proteomes" id="UP000694568">
    <property type="component" value="Unplaced"/>
</dbReference>
<evidence type="ECO:0000259" key="8">
    <source>
        <dbReference type="PROSITE" id="PS51393"/>
    </source>
</evidence>
<dbReference type="GO" id="GO:0034440">
    <property type="term" value="P:lipid oxidation"/>
    <property type="evidence" value="ECO:0007669"/>
    <property type="project" value="InterPro"/>
</dbReference>
<keyword evidence="6" id="KW-0812">Transmembrane</keyword>
<keyword evidence="2" id="KW-0223">Dioxygenase</keyword>
<keyword evidence="10" id="KW-1185">Reference proteome</keyword>
<accession>A0A8D0D8M0</accession>
<sequence>MVNYEVTVSTGNLAFAATFNNVFIKLVGTDGESKRTLLGNPLCSCVCVCVCVCLVLIELDKQCLPLFPEDTWFPTKVEVKSPEGDTYNFPIYRWITDSEVHRFREGTGLRKLAWHPVRCSLTTEIKFTSVHFSDYVHEHWKEDAFFGYQYLNGLNPMLIRRCSALPDNFAVTDDMVSLHGSNPSSRTDRHVLLCCICHIYSIYRVDRNTFSQITNGANILHMKNVV</sequence>
<dbReference type="PROSITE" id="PS51393">
    <property type="entry name" value="LIPOXYGENASE_3"/>
    <property type="match status" value="1"/>
</dbReference>
<evidence type="ECO:0000256" key="6">
    <source>
        <dbReference type="SAM" id="Phobius"/>
    </source>
</evidence>
<keyword evidence="3" id="KW-0560">Oxidoreductase</keyword>
<dbReference type="Gene3D" id="3.10.450.60">
    <property type="match status" value="1"/>
</dbReference>
<feature type="transmembrane region" description="Helical" evidence="6">
    <location>
        <begin position="36"/>
        <end position="57"/>
    </location>
</feature>
<dbReference type="InterPro" id="IPR013819">
    <property type="entry name" value="LipOase_C"/>
</dbReference>
<feature type="domain" description="Lipoxygenase" evidence="8">
    <location>
        <begin position="139"/>
        <end position="226"/>
    </location>
</feature>
<feature type="transmembrane region" description="Helical" evidence="6">
    <location>
        <begin position="6"/>
        <end position="24"/>
    </location>
</feature>
<dbReference type="Ensembl" id="ENSSLUT00000048320.1">
    <property type="protein sequence ID" value="ENSSLUP00000046880.1"/>
    <property type="gene ID" value="ENSSLUG00000020642.1"/>
</dbReference>
<evidence type="ECO:0000313" key="9">
    <source>
        <dbReference type="Ensembl" id="ENSSLUP00000046880.1"/>
    </source>
</evidence>
<dbReference type="AlphaFoldDB" id="A0A8D0D8M0"/>